<gene>
    <name evidence="3" type="ORF">GSTUAT00001089001</name>
</gene>
<dbReference type="AlphaFoldDB" id="A0A292Q5W4"/>
<dbReference type="InterPro" id="IPR001810">
    <property type="entry name" value="F-box_dom"/>
</dbReference>
<evidence type="ECO:0000256" key="1">
    <source>
        <dbReference type="SAM" id="MobiDB-lite"/>
    </source>
</evidence>
<dbReference type="SUPFAM" id="SSF81383">
    <property type="entry name" value="F-box domain"/>
    <property type="match status" value="1"/>
</dbReference>
<keyword evidence="4" id="KW-1185">Reference proteome</keyword>
<dbReference type="InterPro" id="IPR036047">
    <property type="entry name" value="F-box-like_dom_sf"/>
</dbReference>
<sequence>MSTVVGLNSLPGELLEGILSYLPTKVLLRVARVSKRICSSVEFIARKRFRAMEILEGHDLVFQCSSPSNRFHAPYHYCWYKGSYVTASQTTPTNIGDLYAHFRPLPSGTKRSQAKPQVPSPPPQINDLPKADGGGEPKELPGLPFVTTTLPFDASEYFTQLCASSVLVKSSPRGSTFTRAVQISEKESFFRIRRSWLRAASRATGGAEVFWLDELRNVGLRMKVAESRFAPMEEGEEDEEDESATVFIVRYEELVVRTGHLVDLAERVGEEVGNA</sequence>
<dbReference type="Pfam" id="PF12937">
    <property type="entry name" value="F-box-like"/>
    <property type="match status" value="1"/>
</dbReference>
<reference evidence="3" key="1">
    <citation type="submission" date="2015-10" db="EMBL/GenBank/DDBJ databases">
        <authorList>
            <person name="Regsiter A."/>
            <person name="william w."/>
        </authorList>
    </citation>
    <scope>NUCLEOTIDE SEQUENCE</scope>
    <source>
        <strain evidence="3">Montdore</strain>
    </source>
</reference>
<accession>A0A292Q5W4</accession>
<dbReference type="EMBL" id="LN890955">
    <property type="protein sequence ID" value="CUS14804.1"/>
    <property type="molecule type" value="Genomic_DNA"/>
</dbReference>
<name>A0A292Q5W4_9PEZI</name>
<evidence type="ECO:0000313" key="3">
    <source>
        <dbReference type="EMBL" id="CUS14804.1"/>
    </source>
</evidence>
<evidence type="ECO:0000259" key="2">
    <source>
        <dbReference type="PROSITE" id="PS50181"/>
    </source>
</evidence>
<dbReference type="SMART" id="SM00256">
    <property type="entry name" value="FBOX"/>
    <property type="match status" value="1"/>
</dbReference>
<feature type="region of interest" description="Disordered" evidence="1">
    <location>
        <begin position="107"/>
        <end position="139"/>
    </location>
</feature>
<feature type="domain" description="F-box" evidence="2">
    <location>
        <begin position="4"/>
        <end position="52"/>
    </location>
</feature>
<evidence type="ECO:0000313" key="4">
    <source>
        <dbReference type="Proteomes" id="UP001412239"/>
    </source>
</evidence>
<feature type="compositionally biased region" description="Basic and acidic residues" evidence="1">
    <location>
        <begin position="129"/>
        <end position="139"/>
    </location>
</feature>
<organism evidence="3 4">
    <name type="scientific">Tuber aestivum</name>
    <name type="common">summer truffle</name>
    <dbReference type="NCBI Taxonomy" id="59557"/>
    <lineage>
        <taxon>Eukaryota</taxon>
        <taxon>Fungi</taxon>
        <taxon>Dikarya</taxon>
        <taxon>Ascomycota</taxon>
        <taxon>Pezizomycotina</taxon>
        <taxon>Pezizomycetes</taxon>
        <taxon>Pezizales</taxon>
        <taxon>Tuberaceae</taxon>
        <taxon>Tuber</taxon>
    </lineage>
</organism>
<dbReference type="Proteomes" id="UP001412239">
    <property type="component" value="Unassembled WGS sequence"/>
</dbReference>
<dbReference type="Gene3D" id="1.20.1280.50">
    <property type="match status" value="1"/>
</dbReference>
<dbReference type="PROSITE" id="PS50181">
    <property type="entry name" value="FBOX"/>
    <property type="match status" value="1"/>
</dbReference>
<protein>
    <recommendedName>
        <fullName evidence="2">F-box domain-containing protein</fullName>
    </recommendedName>
</protein>
<proteinExistence type="predicted"/>